<dbReference type="KEGG" id="rht:NT26_2319"/>
<evidence type="ECO:0000313" key="3">
    <source>
        <dbReference type="Proteomes" id="UP000010792"/>
    </source>
</evidence>
<proteinExistence type="predicted"/>
<feature type="compositionally biased region" description="Basic and acidic residues" evidence="1">
    <location>
        <begin position="44"/>
        <end position="66"/>
    </location>
</feature>
<dbReference type="EMBL" id="FO082820">
    <property type="protein sequence ID" value="CCF20043.1"/>
    <property type="molecule type" value="Genomic_DNA"/>
</dbReference>
<evidence type="ECO:0000256" key="1">
    <source>
        <dbReference type="SAM" id="MobiDB-lite"/>
    </source>
</evidence>
<sequence>MRQGRNMATGPTAVKANLRAVYRLAREGAKPYFTSTALAATTGAHDHVQRHEPNPRRFRQVDDRRSRGGPGTAARGGNGLPGPGGALPQQHGCGQARGVRGGARNGGTGAR</sequence>
<organism evidence="2 3">
    <name type="scientific">Pseudorhizobium banfieldiae</name>
    <dbReference type="NCBI Taxonomy" id="1125847"/>
    <lineage>
        <taxon>Bacteria</taxon>
        <taxon>Pseudomonadati</taxon>
        <taxon>Pseudomonadota</taxon>
        <taxon>Alphaproteobacteria</taxon>
        <taxon>Hyphomicrobiales</taxon>
        <taxon>Rhizobiaceae</taxon>
        <taxon>Rhizobium/Agrobacterium group</taxon>
        <taxon>Pseudorhizobium</taxon>
    </lineage>
</organism>
<keyword evidence="3" id="KW-1185">Reference proteome</keyword>
<gene>
    <name evidence="2" type="ORF">NT26_2319</name>
</gene>
<name>L0NG20_9HYPH</name>
<protein>
    <submittedName>
        <fullName evidence="2">Uncharacterized protein</fullName>
    </submittedName>
</protein>
<feature type="compositionally biased region" description="Gly residues" evidence="1">
    <location>
        <begin position="99"/>
        <end position="111"/>
    </location>
</feature>
<dbReference type="AlphaFoldDB" id="L0NG20"/>
<accession>L0NG20</accession>
<evidence type="ECO:0000313" key="2">
    <source>
        <dbReference type="EMBL" id="CCF20043.1"/>
    </source>
</evidence>
<reference evidence="2 3" key="1">
    <citation type="journal article" date="2013" name="Genome Biol. Evol.">
        <title>Life in an arsenic-containing gold mine: genome and physiology of the autotrophic arsenite-oxidizing bacterium rhizobium sp. NT-26.</title>
        <authorList>
            <person name="Andres J."/>
            <person name="Arsene-Ploetze F."/>
            <person name="Barbe V."/>
            <person name="Brochier-Armanet C."/>
            <person name="Cleiss-Arnold J."/>
            <person name="Coppee J.Y."/>
            <person name="Dillies M.A."/>
            <person name="Geist"/>
            <person name="L"/>
            <person name="Joublin A."/>
            <person name="Koechler S."/>
            <person name="Lassalle F."/>
            <person name="Marchal M."/>
            <person name="Medigue C."/>
            <person name="Muller D."/>
            <person name="Nesme X."/>
            <person name="Plewniak F."/>
            <person name="Proux C."/>
            <person name="Ramirez-Bahena M.H."/>
            <person name="Schenowitz C."/>
            <person name="Sismeiro O."/>
            <person name="Vallenet D."/>
            <person name="Santini J.M."/>
            <person name="Bertin P.N."/>
        </authorList>
    </citation>
    <scope>NUCLEOTIDE SEQUENCE [LARGE SCALE GENOMIC DNA]</scope>
    <source>
        <strain evidence="2 3">NT-26</strain>
    </source>
</reference>
<dbReference type="STRING" id="1125847.NT26_2319"/>
<feature type="region of interest" description="Disordered" evidence="1">
    <location>
        <begin position="43"/>
        <end position="111"/>
    </location>
</feature>
<dbReference type="Proteomes" id="UP000010792">
    <property type="component" value="Chromosome"/>
</dbReference>
<feature type="compositionally biased region" description="Low complexity" evidence="1">
    <location>
        <begin position="86"/>
        <end position="98"/>
    </location>
</feature>
<feature type="compositionally biased region" description="Gly residues" evidence="1">
    <location>
        <begin position="68"/>
        <end position="85"/>
    </location>
</feature>